<feature type="domain" description="ATPase BadF/BadG/BcrA/BcrD type" evidence="1">
    <location>
        <begin position="58"/>
        <end position="265"/>
    </location>
</feature>
<evidence type="ECO:0000313" key="3">
    <source>
        <dbReference type="Proteomes" id="UP000292373"/>
    </source>
</evidence>
<sequence>MSDHLTRLAVHAGQSSIRLRLVGTGREGTAPGITLDRPLPPQWAAAVTTFLTDNPDVHVDTVTMGCSGLGRHTAHDVLPLLAHADIKRVVLAHDSVTNFLGAFGDGEGCVISANTGTICLAVGPRETARVDGWGHLIGDAGSAYWIGRTGLEAALRGHDGRRQMTSLTRAMADAYPEVEHAHLDLQASPDRVARIAAFATAVMNAAATDRVAANILDKAAAHLSEAVQAAVRRVHLGGPVAPRVAAVGSVFRNQQVLRRFTDFLTLQWPTFALAEPKGDALDGAASLATLAPHHPLYGRVTAAER</sequence>
<dbReference type="InterPro" id="IPR043129">
    <property type="entry name" value="ATPase_NBD"/>
</dbReference>
<dbReference type="Pfam" id="PF01869">
    <property type="entry name" value="BcrAD_BadFG"/>
    <property type="match status" value="1"/>
</dbReference>
<dbReference type="Proteomes" id="UP000292373">
    <property type="component" value="Unassembled WGS sequence"/>
</dbReference>
<protein>
    <recommendedName>
        <fullName evidence="1">ATPase BadF/BadG/BcrA/BcrD type domain-containing protein</fullName>
    </recommendedName>
</protein>
<reference evidence="2 3" key="1">
    <citation type="submission" date="2019-01" db="EMBL/GenBank/DDBJ databases">
        <title>Lactibacter flavus gen. nov., sp. nov., a novel bacterium of the family Propionibacteriaceae isolated from raw milk and dairy products.</title>
        <authorList>
            <person name="Huptas C."/>
            <person name="Wenning M."/>
            <person name="Breitenwieser F."/>
            <person name="Doll E."/>
            <person name="Von Neubeck M."/>
            <person name="Busse H.-J."/>
            <person name="Scherer S."/>
        </authorList>
    </citation>
    <scope>NUCLEOTIDE SEQUENCE [LARGE SCALE GENOMIC DNA]</scope>
    <source>
        <strain evidence="2 3">KCTC 33808</strain>
    </source>
</reference>
<dbReference type="PANTHER" id="PTHR43190">
    <property type="entry name" value="N-ACETYL-D-GLUCOSAMINE KINASE"/>
    <property type="match status" value="1"/>
</dbReference>
<organism evidence="2 3">
    <name type="scientific">Propioniciclava sinopodophylli</name>
    <dbReference type="NCBI Taxonomy" id="1837344"/>
    <lineage>
        <taxon>Bacteria</taxon>
        <taxon>Bacillati</taxon>
        <taxon>Actinomycetota</taxon>
        <taxon>Actinomycetes</taxon>
        <taxon>Propionibacteriales</taxon>
        <taxon>Propionibacteriaceae</taxon>
        <taxon>Propioniciclava</taxon>
    </lineage>
</organism>
<dbReference type="InterPro" id="IPR052519">
    <property type="entry name" value="Euk-type_GlcNAc_Kinase"/>
</dbReference>
<dbReference type="SUPFAM" id="SSF53067">
    <property type="entry name" value="Actin-like ATPase domain"/>
    <property type="match status" value="1"/>
</dbReference>
<evidence type="ECO:0000313" key="2">
    <source>
        <dbReference type="EMBL" id="TBT87449.1"/>
    </source>
</evidence>
<dbReference type="RefSeq" id="WP_131167235.1">
    <property type="nucleotide sequence ID" value="NZ_SDMQ01000002.1"/>
</dbReference>
<accession>A0A4Q9KG91</accession>
<name>A0A4Q9KG91_9ACTN</name>
<dbReference type="InterPro" id="IPR002731">
    <property type="entry name" value="ATPase_BadF"/>
</dbReference>
<dbReference type="PANTHER" id="PTHR43190:SF3">
    <property type="entry name" value="N-ACETYL-D-GLUCOSAMINE KINASE"/>
    <property type="match status" value="1"/>
</dbReference>
<dbReference type="Gene3D" id="3.30.420.40">
    <property type="match status" value="2"/>
</dbReference>
<comment type="caution">
    <text evidence="2">The sequence shown here is derived from an EMBL/GenBank/DDBJ whole genome shotgun (WGS) entry which is preliminary data.</text>
</comment>
<gene>
    <name evidence="2" type="ORF">ET989_03900</name>
</gene>
<dbReference type="OrthoDB" id="8701357at2"/>
<dbReference type="AlphaFoldDB" id="A0A4Q9KG91"/>
<keyword evidence="3" id="KW-1185">Reference proteome</keyword>
<evidence type="ECO:0000259" key="1">
    <source>
        <dbReference type="Pfam" id="PF01869"/>
    </source>
</evidence>
<proteinExistence type="predicted"/>
<dbReference type="EMBL" id="SDMQ01000002">
    <property type="protein sequence ID" value="TBT87449.1"/>
    <property type="molecule type" value="Genomic_DNA"/>
</dbReference>